<dbReference type="Proteomes" id="UP000433876">
    <property type="component" value="Unassembled WGS sequence"/>
</dbReference>
<evidence type="ECO:0000313" key="2">
    <source>
        <dbReference type="EMBL" id="KAA8633851.1"/>
    </source>
</evidence>
<feature type="domain" description="Heterokaryon incompatibility" evidence="1">
    <location>
        <begin position="166"/>
        <end position="277"/>
    </location>
</feature>
<sequence>MVDCHAALEGSDKYLCSRSHCLGLEKLEIPSPVSQNIDLLDAEILLKCTSPSRAPHDDPIRPVTLEFELSASSNSTYYKRLSPCYIKIRSDDLGRLGVPEDFGSRPPAPTQTQIPLIKKWLARCPEEHGPLCDTSMFQPSQSRSLLVVDVKNGCLVDLPPSTSRRYFALSYVWGQAATFQTVLDNVDSLRQSGGIDAVRHLLPKTITDAMDLLVALDEQYLWCDRLCIVQDDAMNKHSLISRMDEVYATAFAVIMARSGSNAEAGLFAERHPWHTEEGISDNLRLVAIPLADREEEYGMAPLEALVDDSHTPDGAGNNGIDTWSSTLYSEFQRYCGGHSILQRHITSPQDDPALSLIPLKAGTLRFYTLCASFEVSPCEEQYYSTKVQLPDASGI</sequence>
<gene>
    <name evidence="2" type="ORF">SMACR_05313</name>
</gene>
<dbReference type="Pfam" id="PF06985">
    <property type="entry name" value="HET"/>
    <property type="match status" value="1"/>
</dbReference>
<organism evidence="2 3">
    <name type="scientific">Sordaria macrospora</name>
    <dbReference type="NCBI Taxonomy" id="5147"/>
    <lineage>
        <taxon>Eukaryota</taxon>
        <taxon>Fungi</taxon>
        <taxon>Dikarya</taxon>
        <taxon>Ascomycota</taxon>
        <taxon>Pezizomycotina</taxon>
        <taxon>Sordariomycetes</taxon>
        <taxon>Sordariomycetidae</taxon>
        <taxon>Sordariales</taxon>
        <taxon>Sordariaceae</taxon>
        <taxon>Sordaria</taxon>
    </lineage>
</organism>
<dbReference type="InterPro" id="IPR010730">
    <property type="entry name" value="HET"/>
</dbReference>
<dbReference type="AlphaFoldDB" id="A0A8S8ZZ41"/>
<evidence type="ECO:0000313" key="3">
    <source>
        <dbReference type="Proteomes" id="UP000433876"/>
    </source>
</evidence>
<dbReference type="PANTHER" id="PTHR33112:SF12">
    <property type="entry name" value="HETEROKARYON INCOMPATIBILITY DOMAIN-CONTAINING PROTEIN"/>
    <property type="match status" value="1"/>
</dbReference>
<dbReference type="VEuPathDB" id="FungiDB:SMAC_05313"/>
<comment type="caution">
    <text evidence="2">The sequence shown here is derived from an EMBL/GenBank/DDBJ whole genome shotgun (WGS) entry which is preliminary data.</text>
</comment>
<protein>
    <recommendedName>
        <fullName evidence="1">Heterokaryon incompatibility domain-containing protein</fullName>
    </recommendedName>
</protein>
<reference evidence="2 3" key="1">
    <citation type="submission" date="2017-07" db="EMBL/GenBank/DDBJ databases">
        <title>Genome sequence of the Sordaria macrospora wild type strain R19027.</title>
        <authorList>
            <person name="Nowrousian M."/>
            <person name="Teichert I."/>
            <person name="Kueck U."/>
        </authorList>
    </citation>
    <scope>NUCLEOTIDE SEQUENCE [LARGE SCALE GENOMIC DNA]</scope>
    <source>
        <strain evidence="2 3">R19027</strain>
        <tissue evidence="2">Mycelium</tissue>
    </source>
</reference>
<dbReference type="EMBL" id="NMPR01000031">
    <property type="protein sequence ID" value="KAA8633851.1"/>
    <property type="molecule type" value="Genomic_DNA"/>
</dbReference>
<dbReference type="PANTHER" id="PTHR33112">
    <property type="entry name" value="DOMAIN PROTEIN, PUTATIVE-RELATED"/>
    <property type="match status" value="1"/>
</dbReference>
<name>A0A8S8ZZ41_SORMA</name>
<accession>A0A8S8ZZ41</accession>
<proteinExistence type="predicted"/>
<evidence type="ECO:0000259" key="1">
    <source>
        <dbReference type="Pfam" id="PF06985"/>
    </source>
</evidence>